<reference evidence="8" key="1">
    <citation type="submission" date="2009-01" db="EMBL/GenBank/DDBJ databases">
        <title>Complete sequence of Anaeromyxobacter dehalogenans 2CP-1.</title>
        <authorList>
            <consortium name="US DOE Joint Genome Institute"/>
            <person name="Lucas S."/>
            <person name="Copeland A."/>
            <person name="Lapidus A."/>
            <person name="Glavina del Rio T."/>
            <person name="Dalin E."/>
            <person name="Tice H."/>
            <person name="Bruce D."/>
            <person name="Goodwin L."/>
            <person name="Pitluck S."/>
            <person name="Saunders E."/>
            <person name="Brettin T."/>
            <person name="Detter J.C."/>
            <person name="Han C."/>
            <person name="Larimer F."/>
            <person name="Land M."/>
            <person name="Hauser L."/>
            <person name="Kyrpides N."/>
            <person name="Ovchinnikova G."/>
            <person name="Beliaev A.S."/>
            <person name="Richardson P."/>
        </authorList>
    </citation>
    <scope>NUCLEOTIDE SEQUENCE</scope>
    <source>
        <strain evidence="8">2CP-1</strain>
    </source>
</reference>
<keyword evidence="9" id="KW-1185">Reference proteome</keyword>
<dbReference type="GO" id="GO:0005524">
    <property type="term" value="F:ATP binding"/>
    <property type="evidence" value="ECO:0007669"/>
    <property type="project" value="UniProtKB-UniRule"/>
</dbReference>
<evidence type="ECO:0000256" key="1">
    <source>
        <dbReference type="ARBA" id="ARBA00022605"/>
    </source>
</evidence>
<dbReference type="AlphaFoldDB" id="B8J8X0"/>
<feature type="binding site" evidence="7">
    <location>
        <position position="120"/>
    </location>
    <ligand>
        <name>ATP</name>
        <dbReference type="ChEBI" id="CHEBI:30616"/>
    </ligand>
</feature>
<sequence>MPLGSAETLALTGMMGSGKSTVAPLLARWLGRRLVRLDDEIVRAAGKPIARVFAEDGEGRFRALERAAVAALPPGAVADLGGGAFCDPHGAARLLATARVVFLDVSAQEAARRIGEDPARPLAARWEALRARRLPLYRRAHLTVHVDGMTPEAVARRVLESL</sequence>
<dbReference type="InterPro" id="IPR027417">
    <property type="entry name" value="P-loop_NTPase"/>
</dbReference>
<evidence type="ECO:0000256" key="3">
    <source>
        <dbReference type="ARBA" id="ARBA00022741"/>
    </source>
</evidence>
<comment type="function">
    <text evidence="7">Catalyzes the specific phosphorylation of the 3-hydroxyl group of shikimic acid using ATP as a cosubstrate.</text>
</comment>
<comment type="caution">
    <text evidence="7">Lacks conserved residue(s) required for the propagation of feature annotation.</text>
</comment>
<proteinExistence type="inferred from homology"/>
<protein>
    <recommendedName>
        <fullName evidence="7">Shikimate kinase</fullName>
        <shortName evidence="7">SK</shortName>
        <ecNumber evidence="7">2.7.1.71</ecNumber>
    </recommendedName>
</protein>
<keyword evidence="7" id="KW-0963">Cytoplasm</keyword>
<comment type="similarity">
    <text evidence="7">Belongs to the shikimate kinase family.</text>
</comment>
<keyword evidence="6 7" id="KW-0057">Aromatic amino acid biosynthesis</keyword>
<feature type="binding site" evidence="7">
    <location>
        <position position="82"/>
    </location>
    <ligand>
        <name>substrate</name>
    </ligand>
</feature>
<dbReference type="Proteomes" id="UP000007089">
    <property type="component" value="Chromosome"/>
</dbReference>
<dbReference type="CDD" id="cd00464">
    <property type="entry name" value="SK"/>
    <property type="match status" value="1"/>
</dbReference>
<dbReference type="EMBL" id="CP001359">
    <property type="protein sequence ID" value="ACL63568.1"/>
    <property type="molecule type" value="Genomic_DNA"/>
</dbReference>
<dbReference type="HOGENOM" id="CLU_057607_3_3_7"/>
<dbReference type="PANTHER" id="PTHR21087">
    <property type="entry name" value="SHIKIMATE KINASE"/>
    <property type="match status" value="1"/>
</dbReference>
<evidence type="ECO:0000313" key="9">
    <source>
        <dbReference type="Proteomes" id="UP000007089"/>
    </source>
</evidence>
<dbReference type="EC" id="2.7.1.71" evidence="7"/>
<dbReference type="HAMAP" id="MF_00109">
    <property type="entry name" value="Shikimate_kinase"/>
    <property type="match status" value="1"/>
</dbReference>
<comment type="subunit">
    <text evidence="7">Monomer.</text>
</comment>
<evidence type="ECO:0000256" key="6">
    <source>
        <dbReference type="ARBA" id="ARBA00023141"/>
    </source>
</evidence>
<evidence type="ECO:0000256" key="4">
    <source>
        <dbReference type="ARBA" id="ARBA00022777"/>
    </source>
</evidence>
<dbReference type="RefSeq" id="WP_012631633.1">
    <property type="nucleotide sequence ID" value="NC_011891.1"/>
</dbReference>
<dbReference type="GO" id="GO:0000287">
    <property type="term" value="F:magnesium ion binding"/>
    <property type="evidence" value="ECO:0007669"/>
    <property type="project" value="UniProtKB-UniRule"/>
</dbReference>
<name>B8J8X0_ANAD2</name>
<accession>B8J8X0</accession>
<keyword evidence="5 7" id="KW-0067">ATP-binding</keyword>
<keyword evidence="2 7" id="KW-0808">Transferase</keyword>
<keyword evidence="3 7" id="KW-0547">Nucleotide-binding</keyword>
<gene>
    <name evidence="7" type="primary">aroK</name>
    <name evidence="8" type="ordered locus">A2cp1_0209</name>
</gene>
<keyword evidence="7" id="KW-0460">Magnesium</keyword>
<dbReference type="Pfam" id="PF01202">
    <property type="entry name" value="SKI"/>
    <property type="match status" value="1"/>
</dbReference>
<feature type="binding site" evidence="7">
    <location>
        <position position="62"/>
    </location>
    <ligand>
        <name>substrate</name>
    </ligand>
</feature>
<comment type="subcellular location">
    <subcellularLocation>
        <location evidence="7">Cytoplasm</location>
    </subcellularLocation>
</comment>
<feature type="binding site" evidence="7">
    <location>
        <position position="38"/>
    </location>
    <ligand>
        <name>substrate</name>
    </ligand>
</feature>
<dbReference type="PANTHER" id="PTHR21087:SF16">
    <property type="entry name" value="SHIKIMATE KINASE 1, CHLOROPLASTIC"/>
    <property type="match status" value="1"/>
</dbReference>
<feature type="binding site" evidence="7">
    <location>
        <position position="20"/>
    </location>
    <ligand>
        <name>Mg(2+)</name>
        <dbReference type="ChEBI" id="CHEBI:18420"/>
    </ligand>
</feature>
<feature type="binding site" evidence="7">
    <location>
        <begin position="16"/>
        <end position="21"/>
    </location>
    <ligand>
        <name>ATP</name>
        <dbReference type="ChEBI" id="CHEBI:30616"/>
    </ligand>
</feature>
<organism evidence="8 9">
    <name type="scientific">Anaeromyxobacter dehalogenans (strain ATCC BAA-258 / DSM 21875 / 2CP-1)</name>
    <dbReference type="NCBI Taxonomy" id="455488"/>
    <lineage>
        <taxon>Bacteria</taxon>
        <taxon>Pseudomonadati</taxon>
        <taxon>Myxococcota</taxon>
        <taxon>Myxococcia</taxon>
        <taxon>Myxococcales</taxon>
        <taxon>Cystobacterineae</taxon>
        <taxon>Anaeromyxobacteraceae</taxon>
        <taxon>Anaeromyxobacter</taxon>
    </lineage>
</organism>
<dbReference type="GO" id="GO:0009073">
    <property type="term" value="P:aromatic amino acid family biosynthetic process"/>
    <property type="evidence" value="ECO:0007669"/>
    <property type="project" value="UniProtKB-KW"/>
</dbReference>
<feature type="binding site" evidence="7">
    <location>
        <position position="133"/>
    </location>
    <ligand>
        <name>substrate</name>
    </ligand>
</feature>
<dbReference type="GO" id="GO:0004765">
    <property type="term" value="F:shikimate kinase activity"/>
    <property type="evidence" value="ECO:0007669"/>
    <property type="project" value="UniProtKB-UniRule"/>
</dbReference>
<dbReference type="GO" id="GO:0009423">
    <property type="term" value="P:chorismate biosynthetic process"/>
    <property type="evidence" value="ECO:0007669"/>
    <property type="project" value="UniProtKB-UniRule"/>
</dbReference>
<dbReference type="GO" id="GO:0005829">
    <property type="term" value="C:cytosol"/>
    <property type="evidence" value="ECO:0007669"/>
    <property type="project" value="TreeGrafter"/>
</dbReference>
<evidence type="ECO:0000256" key="2">
    <source>
        <dbReference type="ARBA" id="ARBA00022679"/>
    </source>
</evidence>
<dbReference type="SUPFAM" id="SSF52540">
    <property type="entry name" value="P-loop containing nucleoside triphosphate hydrolases"/>
    <property type="match status" value="1"/>
</dbReference>
<dbReference type="PRINTS" id="PR01100">
    <property type="entry name" value="SHIKIMTKNASE"/>
</dbReference>
<comment type="catalytic activity">
    <reaction evidence="7">
        <text>shikimate + ATP = 3-phosphoshikimate + ADP + H(+)</text>
        <dbReference type="Rhea" id="RHEA:13121"/>
        <dbReference type="ChEBI" id="CHEBI:15378"/>
        <dbReference type="ChEBI" id="CHEBI:30616"/>
        <dbReference type="ChEBI" id="CHEBI:36208"/>
        <dbReference type="ChEBI" id="CHEBI:145989"/>
        <dbReference type="ChEBI" id="CHEBI:456216"/>
        <dbReference type="EC" id="2.7.1.71"/>
    </reaction>
</comment>
<dbReference type="UniPathway" id="UPA00053">
    <property type="reaction ID" value="UER00088"/>
</dbReference>
<evidence type="ECO:0000313" key="8">
    <source>
        <dbReference type="EMBL" id="ACL63568.1"/>
    </source>
</evidence>
<comment type="cofactor">
    <cofactor evidence="7">
        <name>Mg(2+)</name>
        <dbReference type="ChEBI" id="CHEBI:18420"/>
    </cofactor>
    <text evidence="7">Binds 1 Mg(2+) ion per subunit.</text>
</comment>
<comment type="pathway">
    <text evidence="7">Metabolic intermediate biosynthesis; chorismate biosynthesis; chorismate from D-erythrose 4-phosphate and phosphoenolpyruvate: step 5/7.</text>
</comment>
<dbReference type="Gene3D" id="3.40.50.300">
    <property type="entry name" value="P-loop containing nucleotide triphosphate hydrolases"/>
    <property type="match status" value="1"/>
</dbReference>
<dbReference type="InterPro" id="IPR000623">
    <property type="entry name" value="Shikimate_kinase/TSH1"/>
</dbReference>
<dbReference type="KEGG" id="acp:A2cp1_0209"/>
<keyword evidence="1 7" id="KW-0028">Amino-acid biosynthesis</keyword>
<evidence type="ECO:0000256" key="7">
    <source>
        <dbReference type="HAMAP-Rule" id="MF_00109"/>
    </source>
</evidence>
<keyword evidence="7" id="KW-0479">Metal-binding</keyword>
<dbReference type="GO" id="GO:0008652">
    <property type="term" value="P:amino acid biosynthetic process"/>
    <property type="evidence" value="ECO:0007669"/>
    <property type="project" value="UniProtKB-KW"/>
</dbReference>
<evidence type="ECO:0000256" key="5">
    <source>
        <dbReference type="ARBA" id="ARBA00022840"/>
    </source>
</evidence>
<dbReference type="InterPro" id="IPR031322">
    <property type="entry name" value="Shikimate/glucono_kinase"/>
</dbReference>
<keyword evidence="4 7" id="KW-0418">Kinase</keyword>